<evidence type="ECO:0000313" key="2">
    <source>
        <dbReference type="EMBL" id="PTN76505.1"/>
    </source>
</evidence>
<proteinExistence type="predicted"/>
<dbReference type="RefSeq" id="WP_010714181.1">
    <property type="nucleotide sequence ID" value="NZ_CP039296.1"/>
</dbReference>
<dbReference type="AlphaFoldDB" id="A0A855UBS5"/>
<name>A0A855UBS5_ENTFL</name>
<dbReference type="Pfam" id="PF05272">
    <property type="entry name" value="VapE-like_dom"/>
    <property type="match status" value="1"/>
</dbReference>
<dbReference type="Proteomes" id="UP000254396">
    <property type="component" value="Unassembled WGS sequence"/>
</dbReference>
<evidence type="ECO:0000313" key="3">
    <source>
        <dbReference type="EMBL" id="STP63447.1"/>
    </source>
</evidence>
<dbReference type="PANTHER" id="PTHR34985:SF1">
    <property type="entry name" value="SLR0554 PROTEIN"/>
    <property type="match status" value="1"/>
</dbReference>
<evidence type="ECO:0000313" key="4">
    <source>
        <dbReference type="Proteomes" id="UP000244140"/>
    </source>
</evidence>
<reference evidence="3 5" key="2">
    <citation type="submission" date="2018-06" db="EMBL/GenBank/DDBJ databases">
        <authorList>
            <consortium name="Pathogen Informatics"/>
            <person name="Doyle S."/>
        </authorList>
    </citation>
    <scope>NUCLEOTIDE SEQUENCE [LARGE SCALE GENOMIC DNA]</scope>
    <source>
        <strain evidence="3 5">NCTC13379</strain>
    </source>
</reference>
<sequence length="812" mass="93808">MEQPEKNIKLAYDGEIHLAVGASKTEKKWKNRQMSWSDFTQRLKTPTVTQETVEDYKKMPKSKQGEVKDVGAFIGGWLKEGRRKRGNTQQRSLVTLDADSTTLDFWDDVQLLFDHAAAVYTTHSHLVKGPRYRLIIPLSRPVTAEEYEPLARKLAEFFGMDNFDDTTYQAERLMYWPSHSIDGEYFTDNIDLPWVDPDEILSQYEDWRDASFWPESSRGHSIRERQAKKAGDPLEKKGIVGAFCRTYDIISAIETFLPDIYGSTGREDRWTFLEGSTSGGLVIYDDKFAYSHHGTDPVGDQLVNAFDLVRIHLFGDLDEDVKPTTRIDRYPSFKAMREFAMEDKQVKTLIQSEKLSQALEDFDGELDELEEDDKDWFTKLDLEIDEYGQIMASAKNLEVIMLNDPNLKKKIFMNSFSNRIEVKDNLPWRKLDRDKMWKDSDDAGLRVYIEKIYGIVNRGKIDDALVQEIERNSYDPVKEYLESLHWDGVPRVETLLIDYLGAEDTPFIRVVTKKFLTAAVGRIFVPGIKFDYMLVTSGPQGIGKTLLPAKLAGDWFSNSLEGVTGKDSYEALQGVWIMEMGELSATKKADIEATKHFISKQEDIFRVAYGRHKSYFKRRCVFWGTTNDNEFLRDKTGNRRFWPVDVGIQPIKNKVWEMTDETRNQIWAEAVELWQAGEPLYLTDEQEKLALEAQEMHTETSSMEGEILEYLEIPITEDWYKRSKQERREYIQGWGTDIQEEGEIVRNKVCIAEVWNELYNGDSKNIHPAKAAEIRQVLSHLSGWEKNSKGNKGRLRFGPGYGVQVAYLRVTP</sequence>
<accession>A0A855UBS5</accession>
<evidence type="ECO:0000313" key="5">
    <source>
        <dbReference type="Proteomes" id="UP000254396"/>
    </source>
</evidence>
<feature type="domain" description="Virulence-associated protein E-like" evidence="1">
    <location>
        <begin position="481"/>
        <end position="698"/>
    </location>
</feature>
<comment type="caution">
    <text evidence="2">The sequence shown here is derived from an EMBL/GenBank/DDBJ whole genome shotgun (WGS) entry which is preliminary data.</text>
</comment>
<evidence type="ECO:0000259" key="1">
    <source>
        <dbReference type="Pfam" id="PF05272"/>
    </source>
</evidence>
<dbReference type="EMBL" id="UGIX01000001">
    <property type="protein sequence ID" value="STP63447.1"/>
    <property type="molecule type" value="Genomic_DNA"/>
</dbReference>
<gene>
    <name evidence="2" type="ORF">DAI13_01545</name>
    <name evidence="3" type="ORF">NCTC13379_00262</name>
</gene>
<dbReference type="PANTHER" id="PTHR34985">
    <property type="entry name" value="SLR0554 PROTEIN"/>
    <property type="match status" value="1"/>
</dbReference>
<dbReference type="EMBL" id="PZZH01000001">
    <property type="protein sequence ID" value="PTN76505.1"/>
    <property type="molecule type" value="Genomic_DNA"/>
</dbReference>
<dbReference type="Proteomes" id="UP000244140">
    <property type="component" value="Unassembled WGS sequence"/>
</dbReference>
<organism evidence="2 4">
    <name type="scientific">Enterococcus faecalis</name>
    <name type="common">Streptococcus faecalis</name>
    <dbReference type="NCBI Taxonomy" id="1351"/>
    <lineage>
        <taxon>Bacteria</taxon>
        <taxon>Bacillati</taxon>
        <taxon>Bacillota</taxon>
        <taxon>Bacilli</taxon>
        <taxon>Lactobacillales</taxon>
        <taxon>Enterococcaceae</taxon>
        <taxon>Enterococcus</taxon>
    </lineage>
</organism>
<dbReference type="InterPro" id="IPR007936">
    <property type="entry name" value="VapE-like_dom"/>
</dbReference>
<protein>
    <submittedName>
        <fullName evidence="3">Predicted P-loop ATPase and inactivated derivatives</fullName>
    </submittedName>
</protein>
<reference evidence="2 4" key="1">
    <citation type="submission" date="2018-04" db="EMBL/GenBank/DDBJ databases">
        <authorList>
            <person name="Van Tyne D."/>
        </authorList>
    </citation>
    <scope>NUCLEOTIDE SEQUENCE [LARGE SCALE GENOMIC DNA]</scope>
    <source>
        <strain evidence="2 4">B2535</strain>
    </source>
</reference>